<keyword evidence="4" id="KW-0808">Transferase</keyword>
<dbReference type="GO" id="GO:0005524">
    <property type="term" value="F:ATP binding"/>
    <property type="evidence" value="ECO:0007669"/>
    <property type="project" value="UniProtKB-KW"/>
</dbReference>
<evidence type="ECO:0000313" key="12">
    <source>
        <dbReference type="Proteomes" id="UP000548423"/>
    </source>
</evidence>
<comment type="caution">
    <text evidence="11">The sequence shown here is derived from an EMBL/GenBank/DDBJ whole genome shotgun (WGS) entry which is preliminary data.</text>
</comment>
<dbReference type="InterPro" id="IPR002645">
    <property type="entry name" value="STAS_dom"/>
</dbReference>
<evidence type="ECO:0000313" key="11">
    <source>
        <dbReference type="EMBL" id="NYE06600.1"/>
    </source>
</evidence>
<gene>
    <name evidence="11" type="ORF">F4694_003380</name>
</gene>
<dbReference type="GO" id="GO:0000155">
    <property type="term" value="F:phosphorelay sensor kinase activity"/>
    <property type="evidence" value="ECO:0007669"/>
    <property type="project" value="InterPro"/>
</dbReference>
<dbReference type="CDD" id="cd00082">
    <property type="entry name" value="HisKA"/>
    <property type="match status" value="1"/>
</dbReference>
<dbReference type="EC" id="2.7.13.3" evidence="2"/>
<dbReference type="Gene3D" id="1.10.287.130">
    <property type="match status" value="1"/>
</dbReference>
<dbReference type="PRINTS" id="PR00344">
    <property type="entry name" value="BCTRLSENSOR"/>
</dbReference>
<dbReference type="EMBL" id="JACCBX010000007">
    <property type="protein sequence ID" value="NYE06600.1"/>
    <property type="molecule type" value="Genomic_DNA"/>
</dbReference>
<protein>
    <recommendedName>
        <fullName evidence="2">histidine kinase</fullName>
        <ecNumber evidence="2">2.7.13.3</ecNumber>
    </recommendedName>
</protein>
<reference evidence="12" key="1">
    <citation type="submission" date="2020-07" db="EMBL/GenBank/DDBJ databases">
        <authorList>
            <person name="Partida-Martinez L."/>
            <person name="Huntemann M."/>
            <person name="Clum A."/>
            <person name="Wang J."/>
            <person name="Palaniappan K."/>
            <person name="Ritter S."/>
            <person name="Chen I.-M."/>
            <person name="Stamatis D."/>
            <person name="Reddy T."/>
            <person name="O'Malley R."/>
            <person name="Daum C."/>
            <person name="Shapiro N."/>
            <person name="Ivanova N."/>
            <person name="Kyrpides N."/>
            <person name="Woyke T."/>
        </authorList>
    </citation>
    <scope>NUCLEOTIDE SEQUENCE [LARGE SCALE GENOMIC DNA]</scope>
    <source>
        <strain evidence="12">AT2.8</strain>
    </source>
</reference>
<evidence type="ECO:0000256" key="7">
    <source>
        <dbReference type="ARBA" id="ARBA00022840"/>
    </source>
</evidence>
<dbReference type="CDD" id="cd07041">
    <property type="entry name" value="STAS_RsbR_RsbS_like"/>
    <property type="match status" value="1"/>
</dbReference>
<dbReference type="AlphaFoldDB" id="A0A852TCQ1"/>
<dbReference type="InterPro" id="IPR036890">
    <property type="entry name" value="HATPase_C_sf"/>
</dbReference>
<dbReference type="PROSITE" id="PS50109">
    <property type="entry name" value="HIS_KIN"/>
    <property type="match status" value="1"/>
</dbReference>
<dbReference type="Gene3D" id="3.30.750.24">
    <property type="entry name" value="STAS domain"/>
    <property type="match status" value="1"/>
</dbReference>
<dbReference type="SUPFAM" id="SSF55874">
    <property type="entry name" value="ATPase domain of HSP90 chaperone/DNA topoisomerase II/histidine kinase"/>
    <property type="match status" value="1"/>
</dbReference>
<keyword evidence="6" id="KW-0418">Kinase</keyword>
<evidence type="ECO:0000256" key="6">
    <source>
        <dbReference type="ARBA" id="ARBA00022777"/>
    </source>
</evidence>
<feature type="domain" description="Histidine kinase" evidence="9">
    <location>
        <begin position="27"/>
        <end position="229"/>
    </location>
</feature>
<dbReference type="Pfam" id="PF02518">
    <property type="entry name" value="HATPase_c"/>
    <property type="match status" value="1"/>
</dbReference>
<keyword evidence="5" id="KW-0547">Nucleotide-binding</keyword>
<evidence type="ECO:0000256" key="2">
    <source>
        <dbReference type="ARBA" id="ARBA00012438"/>
    </source>
</evidence>
<accession>A0A852TCQ1</accession>
<name>A0A852TCQ1_9BACI</name>
<dbReference type="Gene3D" id="3.30.565.10">
    <property type="entry name" value="Histidine kinase-like ATPase, C-terminal domain"/>
    <property type="match status" value="1"/>
</dbReference>
<dbReference type="Pfam" id="PF01740">
    <property type="entry name" value="STAS"/>
    <property type="match status" value="1"/>
</dbReference>
<reference evidence="12" key="2">
    <citation type="submission" date="2020-08" db="EMBL/GenBank/DDBJ databases">
        <title>The Agave Microbiome: Exploring the role of microbial communities in plant adaptations to desert environments.</title>
        <authorList>
            <person name="Partida-Martinez L.P."/>
        </authorList>
    </citation>
    <scope>NUCLEOTIDE SEQUENCE [LARGE SCALE GENOMIC DNA]</scope>
    <source>
        <strain evidence="12">AT2.8</strain>
    </source>
</reference>
<evidence type="ECO:0000256" key="4">
    <source>
        <dbReference type="ARBA" id="ARBA00022679"/>
    </source>
</evidence>
<dbReference type="SMART" id="SM00388">
    <property type="entry name" value="HisKA"/>
    <property type="match status" value="1"/>
</dbReference>
<evidence type="ECO:0000259" key="9">
    <source>
        <dbReference type="PROSITE" id="PS50109"/>
    </source>
</evidence>
<dbReference type="Pfam" id="PF00512">
    <property type="entry name" value="HisKA"/>
    <property type="match status" value="1"/>
</dbReference>
<dbReference type="PROSITE" id="PS50801">
    <property type="entry name" value="STAS"/>
    <property type="match status" value="1"/>
</dbReference>
<dbReference type="Proteomes" id="UP000548423">
    <property type="component" value="Unassembled WGS sequence"/>
</dbReference>
<dbReference type="SUPFAM" id="SSF52091">
    <property type="entry name" value="SpoIIaa-like"/>
    <property type="match status" value="1"/>
</dbReference>
<keyword evidence="7" id="KW-0067">ATP-binding</keyword>
<comment type="catalytic activity">
    <reaction evidence="1">
        <text>ATP + protein L-histidine = ADP + protein N-phospho-L-histidine.</text>
        <dbReference type="EC" id="2.7.13.3"/>
    </reaction>
</comment>
<evidence type="ECO:0000256" key="3">
    <source>
        <dbReference type="ARBA" id="ARBA00022553"/>
    </source>
</evidence>
<evidence type="ECO:0000256" key="5">
    <source>
        <dbReference type="ARBA" id="ARBA00022741"/>
    </source>
</evidence>
<evidence type="ECO:0000259" key="10">
    <source>
        <dbReference type="PROSITE" id="PS50801"/>
    </source>
</evidence>
<keyword evidence="8" id="KW-0902">Two-component regulatory system</keyword>
<evidence type="ECO:0000256" key="1">
    <source>
        <dbReference type="ARBA" id="ARBA00000085"/>
    </source>
</evidence>
<dbReference type="InterPro" id="IPR003661">
    <property type="entry name" value="HisK_dim/P_dom"/>
</dbReference>
<dbReference type="InterPro" id="IPR036513">
    <property type="entry name" value="STAS_dom_sf"/>
</dbReference>
<organism evidence="11 12">
    <name type="scientific">Neobacillus niacini</name>
    <dbReference type="NCBI Taxonomy" id="86668"/>
    <lineage>
        <taxon>Bacteria</taxon>
        <taxon>Bacillati</taxon>
        <taxon>Bacillota</taxon>
        <taxon>Bacilli</taxon>
        <taxon>Bacillales</taxon>
        <taxon>Bacillaceae</taxon>
        <taxon>Neobacillus</taxon>
    </lineage>
</organism>
<dbReference type="SUPFAM" id="SSF47384">
    <property type="entry name" value="Homodimeric domain of signal transducing histidine kinase"/>
    <property type="match status" value="1"/>
</dbReference>
<dbReference type="InterPro" id="IPR004358">
    <property type="entry name" value="Sig_transdc_His_kin-like_C"/>
</dbReference>
<dbReference type="InterPro" id="IPR036097">
    <property type="entry name" value="HisK_dim/P_sf"/>
</dbReference>
<feature type="domain" description="STAS" evidence="10">
    <location>
        <begin position="398"/>
        <end position="510"/>
    </location>
</feature>
<sequence>MKVSNPIQCQSEKHLTQLASVGQIAAGIAHEVRNPLTAVKGFLQLLEHDSNPEYINIAQLELENALTTLNDLLQVSKPDQENEEPQTFLIAVELESILNLFQDKIYDIQINTSHYDTNTPIYGKKNQFKKAFFNLIKNALESMNESGSLTIRHFAEGNEVVVCIEDTGVGIPNEKLSLLGTPFFSTKDLGTGMGLTQVFSTVYQHGGRINVESEVNKGTKFTLRIPVRNDSKNRGVKQLNLTYEETLSIKEYFLANKDIFENRLLEEAINVKNKIDEIHRIGNINLLSNAHRLVLLIVEEREHELISFAKQEGIAWAKYSLTIAFKLEWIQAIRRTVWDFLYNFDINKNNDHSSEFYFTLEKNINRQFDQFLNSFFIQYSRYKDELLDAQRKLLENLSVPIIPISRDISILPLIGAIDSFRASTIEDKLITEIGNSHIHTLILDLSGAAVMEIEVIQHLIRIINGVSMMGCKTVITGLRPEIVKLVINSGVTFEHVAELKGTLQVALSDYLGEHRL</sequence>
<dbReference type="SMART" id="SM00387">
    <property type="entry name" value="HATPase_c"/>
    <property type="match status" value="1"/>
</dbReference>
<evidence type="ECO:0000256" key="8">
    <source>
        <dbReference type="ARBA" id="ARBA00023012"/>
    </source>
</evidence>
<dbReference type="InterPro" id="IPR003594">
    <property type="entry name" value="HATPase_dom"/>
</dbReference>
<proteinExistence type="predicted"/>
<dbReference type="InterPro" id="IPR005467">
    <property type="entry name" value="His_kinase_dom"/>
</dbReference>
<keyword evidence="3" id="KW-0597">Phosphoprotein</keyword>
<dbReference type="PANTHER" id="PTHR43065:SF46">
    <property type="entry name" value="C4-DICARBOXYLATE TRANSPORT SENSOR PROTEIN DCTB"/>
    <property type="match status" value="1"/>
</dbReference>
<dbReference type="PANTHER" id="PTHR43065">
    <property type="entry name" value="SENSOR HISTIDINE KINASE"/>
    <property type="match status" value="1"/>
</dbReference>